<dbReference type="InterPro" id="IPR050596">
    <property type="entry name" value="AspAT/PAT-like"/>
</dbReference>
<name>A0A520KXR1_9EURY</name>
<dbReference type="EMBL" id="RXIL01000046">
    <property type="protein sequence ID" value="RZN71064.1"/>
    <property type="molecule type" value="Genomic_DNA"/>
</dbReference>
<dbReference type="InterPro" id="IPR004839">
    <property type="entry name" value="Aminotransferase_I/II_large"/>
</dbReference>
<dbReference type="GO" id="GO:0006520">
    <property type="term" value="P:amino acid metabolic process"/>
    <property type="evidence" value="ECO:0007669"/>
    <property type="project" value="InterPro"/>
</dbReference>
<dbReference type="GO" id="GO:0008483">
    <property type="term" value="F:transaminase activity"/>
    <property type="evidence" value="ECO:0007669"/>
    <property type="project" value="UniProtKB-KW"/>
</dbReference>
<dbReference type="AlphaFoldDB" id="A0A520KXR1"/>
<organism evidence="9 10">
    <name type="scientific">Candidatus Methanolliviera hydrocarbonicum</name>
    <dbReference type="NCBI Taxonomy" id="2491085"/>
    <lineage>
        <taxon>Archaea</taxon>
        <taxon>Methanobacteriati</taxon>
        <taxon>Methanobacteriota</taxon>
        <taxon>Candidatus Methanoliparia</taxon>
        <taxon>Candidatus Methanoliparales</taxon>
        <taxon>Candidatus Methanollivieraceae</taxon>
        <taxon>Candidatus Methanolliviera</taxon>
    </lineage>
</organism>
<dbReference type="InterPro" id="IPR015424">
    <property type="entry name" value="PyrdxlP-dep_Trfase"/>
</dbReference>
<dbReference type="PROSITE" id="PS00105">
    <property type="entry name" value="AA_TRANSFER_CLASS_1"/>
    <property type="match status" value="1"/>
</dbReference>
<evidence type="ECO:0000256" key="7">
    <source>
        <dbReference type="RuleBase" id="RU000481"/>
    </source>
</evidence>
<dbReference type="SUPFAM" id="SSF53383">
    <property type="entry name" value="PLP-dependent transferases"/>
    <property type="match status" value="1"/>
</dbReference>
<reference evidence="9 10" key="1">
    <citation type="journal article" date="2019" name="Nat. Microbiol.">
        <title>Wide diversity of methane and short-chain alkane metabolisms in uncultured archaea.</title>
        <authorList>
            <person name="Borrel G."/>
            <person name="Adam P.S."/>
            <person name="McKay L.J."/>
            <person name="Chen L.X."/>
            <person name="Sierra-Garcia I.N."/>
            <person name="Sieber C.M."/>
            <person name="Letourneur Q."/>
            <person name="Ghozlane A."/>
            <person name="Andersen G.L."/>
            <person name="Li W.J."/>
            <person name="Hallam S.J."/>
            <person name="Muyzer G."/>
            <person name="de Oliveira V.M."/>
            <person name="Inskeep W.P."/>
            <person name="Banfield J.F."/>
            <person name="Gribaldo S."/>
        </authorList>
    </citation>
    <scope>NUCLEOTIDE SEQUENCE [LARGE SCALE GENOMIC DNA]</scope>
    <source>
        <strain evidence="9">NM1b</strain>
    </source>
</reference>
<feature type="domain" description="Aminotransferase class I/classII large" evidence="8">
    <location>
        <begin position="32"/>
        <end position="376"/>
    </location>
</feature>
<dbReference type="FunFam" id="3.40.640.10:FF:000033">
    <property type="entry name" value="Aspartate aminotransferase"/>
    <property type="match status" value="1"/>
</dbReference>
<proteinExistence type="inferred from homology"/>
<dbReference type="InterPro" id="IPR015422">
    <property type="entry name" value="PyrdxlP-dep_Trfase_small"/>
</dbReference>
<evidence type="ECO:0000256" key="6">
    <source>
        <dbReference type="ARBA" id="ARBA00022898"/>
    </source>
</evidence>
<evidence type="ECO:0000313" key="9">
    <source>
        <dbReference type="EMBL" id="RZN71064.1"/>
    </source>
</evidence>
<evidence type="ECO:0000256" key="3">
    <source>
        <dbReference type="ARBA" id="ARBA00011738"/>
    </source>
</evidence>
<keyword evidence="4 7" id="KW-0032">Aminotransferase</keyword>
<gene>
    <name evidence="9" type="ORF">EF807_02630</name>
</gene>
<dbReference type="Gene3D" id="3.90.1150.10">
    <property type="entry name" value="Aspartate Aminotransferase, domain 1"/>
    <property type="match status" value="1"/>
</dbReference>
<keyword evidence="5 7" id="KW-0808">Transferase</keyword>
<protein>
    <recommendedName>
        <fullName evidence="7">Aminotransferase</fullName>
        <ecNumber evidence="7">2.6.1.-</ecNumber>
    </recommendedName>
</protein>
<dbReference type="CDD" id="cd00609">
    <property type="entry name" value="AAT_like"/>
    <property type="match status" value="1"/>
</dbReference>
<evidence type="ECO:0000256" key="4">
    <source>
        <dbReference type="ARBA" id="ARBA00022576"/>
    </source>
</evidence>
<dbReference type="Proteomes" id="UP000320766">
    <property type="component" value="Unassembled WGS sequence"/>
</dbReference>
<comment type="caution">
    <text evidence="9">The sequence shown here is derived from an EMBL/GenBank/DDBJ whole genome shotgun (WGS) entry which is preliminary data.</text>
</comment>
<dbReference type="GO" id="GO:0030170">
    <property type="term" value="F:pyridoxal phosphate binding"/>
    <property type="evidence" value="ECO:0007669"/>
    <property type="project" value="InterPro"/>
</dbReference>
<evidence type="ECO:0000256" key="2">
    <source>
        <dbReference type="ARBA" id="ARBA00007441"/>
    </source>
</evidence>
<dbReference type="EC" id="2.6.1.-" evidence="7"/>
<dbReference type="Pfam" id="PF00155">
    <property type="entry name" value="Aminotran_1_2"/>
    <property type="match status" value="1"/>
</dbReference>
<dbReference type="PANTHER" id="PTHR46383">
    <property type="entry name" value="ASPARTATE AMINOTRANSFERASE"/>
    <property type="match status" value="1"/>
</dbReference>
<keyword evidence="6" id="KW-0663">Pyridoxal phosphate</keyword>
<evidence type="ECO:0000259" key="8">
    <source>
        <dbReference type="Pfam" id="PF00155"/>
    </source>
</evidence>
<comment type="subunit">
    <text evidence="3">Homodimer.</text>
</comment>
<accession>A0A520KXR1</accession>
<dbReference type="Gene3D" id="3.40.640.10">
    <property type="entry name" value="Type I PLP-dependent aspartate aminotransferase-like (Major domain)"/>
    <property type="match status" value="1"/>
</dbReference>
<evidence type="ECO:0000313" key="10">
    <source>
        <dbReference type="Proteomes" id="UP000320766"/>
    </source>
</evidence>
<comment type="cofactor">
    <cofactor evidence="1 7">
        <name>pyridoxal 5'-phosphate</name>
        <dbReference type="ChEBI" id="CHEBI:597326"/>
    </cofactor>
</comment>
<dbReference type="InterPro" id="IPR015421">
    <property type="entry name" value="PyrdxlP-dep_Trfase_major"/>
</dbReference>
<evidence type="ECO:0000256" key="1">
    <source>
        <dbReference type="ARBA" id="ARBA00001933"/>
    </source>
</evidence>
<evidence type="ECO:0000256" key="5">
    <source>
        <dbReference type="ARBA" id="ARBA00022679"/>
    </source>
</evidence>
<sequence length="389" mass="43397">MAVKLSKRVNCVGDSATIRLNDVANRLRLDGKDVINLGVGEPDFDTPLFIREAAKRAIGDGDTHYAPSLGKQRLREDIADKLREDNRIDASPKNIIVSAGAKHIIFMAINALLDGEEEAMLFCPAWVSYEACIKLAGGRVNWVKTKEEDAFQPSDLQDKINKKTKLLVVNSPNNPTGSVYKKDTLKMIRDLAIDRDLYVISDEIYEKIIYEADHISLASFDGMAERTITVNGFSKSYAMTGWRLGYACAPKEIIGGMLKIQQHSVTCAASFSQEAAIKAMEGPQDNLKRMVEEFKRRRDILIEGLNSIGIRCVRPAGAFYTFVDVSKFGGDSNAFCEKMLREGYVVMIPGYAFGPGWEKYVRISYAAPLEKIEEALLRMEKIFALGKQK</sequence>
<dbReference type="InterPro" id="IPR004838">
    <property type="entry name" value="NHTrfase_class1_PyrdxlP-BS"/>
</dbReference>
<dbReference type="PANTHER" id="PTHR46383:SF1">
    <property type="entry name" value="ASPARTATE AMINOTRANSFERASE"/>
    <property type="match status" value="1"/>
</dbReference>
<comment type="similarity">
    <text evidence="2 7">Belongs to the class-I pyridoxal-phosphate-dependent aminotransferase family.</text>
</comment>